<accession>A0A087GID0</accession>
<dbReference type="Gramene" id="KFK29632">
    <property type="protein sequence ID" value="KFK29632"/>
    <property type="gene ID" value="AALP_AA7G159000"/>
</dbReference>
<evidence type="ECO:0000313" key="3">
    <source>
        <dbReference type="Proteomes" id="UP000029120"/>
    </source>
</evidence>
<feature type="domain" description="RNase H type-1" evidence="1">
    <location>
        <begin position="155"/>
        <end position="224"/>
    </location>
</feature>
<dbReference type="AlphaFoldDB" id="A0A087GID0"/>
<protein>
    <recommendedName>
        <fullName evidence="1">RNase H type-1 domain-containing protein</fullName>
    </recommendedName>
</protein>
<organism evidence="2 3">
    <name type="scientific">Arabis alpina</name>
    <name type="common">Alpine rock-cress</name>
    <dbReference type="NCBI Taxonomy" id="50452"/>
    <lineage>
        <taxon>Eukaryota</taxon>
        <taxon>Viridiplantae</taxon>
        <taxon>Streptophyta</taxon>
        <taxon>Embryophyta</taxon>
        <taxon>Tracheophyta</taxon>
        <taxon>Spermatophyta</taxon>
        <taxon>Magnoliopsida</taxon>
        <taxon>eudicotyledons</taxon>
        <taxon>Gunneridae</taxon>
        <taxon>Pentapetalae</taxon>
        <taxon>rosids</taxon>
        <taxon>malvids</taxon>
        <taxon>Brassicales</taxon>
        <taxon>Brassicaceae</taxon>
        <taxon>Arabideae</taxon>
        <taxon>Arabis</taxon>
    </lineage>
</organism>
<keyword evidence="3" id="KW-1185">Reference proteome</keyword>
<name>A0A087GID0_ARAAL</name>
<evidence type="ECO:0000259" key="1">
    <source>
        <dbReference type="Pfam" id="PF13456"/>
    </source>
</evidence>
<dbReference type="GO" id="GO:0003676">
    <property type="term" value="F:nucleic acid binding"/>
    <property type="evidence" value="ECO:0007669"/>
    <property type="project" value="InterPro"/>
</dbReference>
<dbReference type="InterPro" id="IPR002156">
    <property type="entry name" value="RNaseH_domain"/>
</dbReference>
<proteinExistence type="predicted"/>
<dbReference type="Proteomes" id="UP000029120">
    <property type="component" value="Chromosome 7"/>
</dbReference>
<gene>
    <name evidence="2" type="ordered locus">AALP_Aa7g159000</name>
</gene>
<reference evidence="3" key="1">
    <citation type="journal article" date="2015" name="Nat. Plants">
        <title>Genome expansion of Arabis alpina linked with retrotransposition and reduced symmetric DNA methylation.</title>
        <authorList>
            <person name="Willing E.M."/>
            <person name="Rawat V."/>
            <person name="Mandakova T."/>
            <person name="Maumus F."/>
            <person name="James G.V."/>
            <person name="Nordstroem K.J."/>
            <person name="Becker C."/>
            <person name="Warthmann N."/>
            <person name="Chica C."/>
            <person name="Szarzynska B."/>
            <person name="Zytnicki M."/>
            <person name="Albani M.C."/>
            <person name="Kiefer C."/>
            <person name="Bergonzi S."/>
            <person name="Castaings L."/>
            <person name="Mateos J.L."/>
            <person name="Berns M.C."/>
            <person name="Bujdoso N."/>
            <person name="Piofczyk T."/>
            <person name="de Lorenzo L."/>
            <person name="Barrero-Sicilia C."/>
            <person name="Mateos I."/>
            <person name="Piednoel M."/>
            <person name="Hagmann J."/>
            <person name="Chen-Min-Tao R."/>
            <person name="Iglesias-Fernandez R."/>
            <person name="Schuster S.C."/>
            <person name="Alonso-Blanco C."/>
            <person name="Roudier F."/>
            <person name="Carbonero P."/>
            <person name="Paz-Ares J."/>
            <person name="Davis S.J."/>
            <person name="Pecinka A."/>
            <person name="Quesneville H."/>
            <person name="Colot V."/>
            <person name="Lysak M.A."/>
            <person name="Weigel D."/>
            <person name="Coupland G."/>
            <person name="Schneeberger K."/>
        </authorList>
    </citation>
    <scope>NUCLEOTIDE SEQUENCE [LARGE SCALE GENOMIC DNA]</scope>
    <source>
        <strain evidence="3">cv. Pajares</strain>
    </source>
</reference>
<dbReference type="GO" id="GO:0004523">
    <property type="term" value="F:RNA-DNA hybrid ribonuclease activity"/>
    <property type="evidence" value="ECO:0007669"/>
    <property type="project" value="InterPro"/>
</dbReference>
<dbReference type="EMBL" id="CM002875">
    <property type="protein sequence ID" value="KFK29632.1"/>
    <property type="molecule type" value="Genomic_DNA"/>
</dbReference>
<evidence type="ECO:0000313" key="2">
    <source>
        <dbReference type="EMBL" id="KFK29632.1"/>
    </source>
</evidence>
<dbReference type="Pfam" id="PF13456">
    <property type="entry name" value="RVT_3"/>
    <property type="match status" value="1"/>
</dbReference>
<sequence>MASNYFVVMRSFIVSPQLLSSQGKSPSFLILMVDPPPPPDLWPFAQLLSTGEASCRSNCETWNCDKALLLLDSVVTSLGLSVWGSCVAYFAVVRLSLAVPILCLSVDWKRLGLASDCIVGKKVLEFAMLYAAATTLKIAKNLPLHHASVTCKLVSCSLIAEDLALKAALIAAIISGFRCLICSSDPVSLVTLLTNGVVNELKSLLHDISCLSEDFTSILFVFISNLADCLPNVFANYGLVMNNSSS</sequence>